<accession>A0A919VYV7</accession>
<dbReference type="AlphaFoldDB" id="A0A919VYV7"/>
<gene>
    <name evidence="3" type="ORF">Aau02nite_87670</name>
</gene>
<keyword evidence="1" id="KW-0472">Membrane</keyword>
<dbReference type="RefSeq" id="WP_212994546.1">
    <property type="nucleotide sequence ID" value="NZ_BAABEA010000003.1"/>
</dbReference>
<feature type="transmembrane region" description="Helical" evidence="1">
    <location>
        <begin position="215"/>
        <end position="234"/>
    </location>
</feature>
<dbReference type="NCBIfam" id="NF042915">
    <property type="entry name" value="MAB_1171c_fam"/>
    <property type="match status" value="1"/>
</dbReference>
<name>A0A919VYV7_9ACTN</name>
<feature type="transmembrane region" description="Helical" evidence="1">
    <location>
        <begin position="137"/>
        <end position="159"/>
    </location>
</feature>
<evidence type="ECO:0000313" key="3">
    <source>
        <dbReference type="EMBL" id="GIM79825.1"/>
    </source>
</evidence>
<organism evidence="3 4">
    <name type="scientific">Actinoplanes auranticolor</name>
    <dbReference type="NCBI Taxonomy" id="47988"/>
    <lineage>
        <taxon>Bacteria</taxon>
        <taxon>Bacillati</taxon>
        <taxon>Actinomycetota</taxon>
        <taxon>Actinomycetes</taxon>
        <taxon>Micromonosporales</taxon>
        <taxon>Micromonosporaceae</taxon>
        <taxon>Actinoplanes</taxon>
    </lineage>
</organism>
<dbReference type="InterPro" id="IPR046675">
    <property type="entry name" value="DUF6545"/>
</dbReference>
<proteinExistence type="predicted"/>
<protein>
    <recommendedName>
        <fullName evidence="2">DUF6545 domain-containing protein</fullName>
    </recommendedName>
</protein>
<evidence type="ECO:0000313" key="4">
    <source>
        <dbReference type="Proteomes" id="UP000681340"/>
    </source>
</evidence>
<dbReference type="Pfam" id="PF20182">
    <property type="entry name" value="DUF6545"/>
    <property type="match status" value="1"/>
</dbReference>
<dbReference type="EMBL" id="BOQL01000085">
    <property type="protein sequence ID" value="GIM79825.1"/>
    <property type="molecule type" value="Genomic_DNA"/>
</dbReference>
<keyword evidence="4" id="KW-1185">Reference proteome</keyword>
<reference evidence="3" key="1">
    <citation type="submission" date="2021-03" db="EMBL/GenBank/DDBJ databases">
        <title>Whole genome shotgun sequence of Actinoplanes auranticolor NBRC 12245.</title>
        <authorList>
            <person name="Komaki H."/>
            <person name="Tamura T."/>
        </authorList>
    </citation>
    <scope>NUCLEOTIDE SEQUENCE</scope>
    <source>
        <strain evidence="3">NBRC 12245</strain>
    </source>
</reference>
<keyword evidence="1" id="KW-0812">Transmembrane</keyword>
<feature type="transmembrane region" description="Helical" evidence="1">
    <location>
        <begin position="180"/>
        <end position="203"/>
    </location>
</feature>
<keyword evidence="1" id="KW-1133">Transmembrane helix</keyword>
<dbReference type="Proteomes" id="UP000681340">
    <property type="component" value="Unassembled WGS sequence"/>
</dbReference>
<feature type="transmembrane region" description="Helical" evidence="1">
    <location>
        <begin position="64"/>
        <end position="85"/>
    </location>
</feature>
<feature type="domain" description="DUF6545" evidence="2">
    <location>
        <begin position="242"/>
        <end position="369"/>
    </location>
</feature>
<feature type="transmembrane region" description="Helical" evidence="1">
    <location>
        <begin position="97"/>
        <end position="117"/>
    </location>
</feature>
<dbReference type="InterPro" id="IPR050039">
    <property type="entry name" value="MAB_1171c-like"/>
</dbReference>
<comment type="caution">
    <text evidence="3">The sequence shown here is derived from an EMBL/GenBank/DDBJ whole genome shotgun (WGS) entry which is preliminary data.</text>
</comment>
<evidence type="ECO:0000259" key="2">
    <source>
        <dbReference type="Pfam" id="PF20182"/>
    </source>
</evidence>
<evidence type="ECO:0000256" key="1">
    <source>
        <dbReference type="SAM" id="Phobius"/>
    </source>
</evidence>
<sequence>MNGALTGIVLTLLWGTVVARLPTLWRDAQQRAVWATLLSLSLAKTVATSGVSETIDEWVPQSQIIPHVLAVASAFFLLRFVSLITDYDTKHRHAAHYQLLVAASVLAGLMILTIVTPGGIRTTAAEVASTAIPPTAAAYWVVLNGYLGTVLAITTALFWRTGRSAPAGPLRNGLRAMATGTSLVVLYAVLKTAAILAHAFGVAMPVERAEPAANALRTIGIIICLVGVSVPASGKLRSVVYAYRSLWALRPLWGVMRRTFPDVILFPRRRALVELAGVDEVQLRLYRRVIEIRDGMLTLRDYLPAGALAEAREYVGDDPALVEACGIALALRRHRCGAAPTENGDRWADIGGELADEVAWLSAVSAAFRRDEPAAFAARRTETAAL</sequence>